<name>A0A6C0HGB3_9ZZZZ</name>
<protein>
    <submittedName>
        <fullName evidence="1">Uncharacterized protein</fullName>
    </submittedName>
</protein>
<dbReference type="AlphaFoldDB" id="A0A6C0HGB3"/>
<organism evidence="1">
    <name type="scientific">viral metagenome</name>
    <dbReference type="NCBI Taxonomy" id="1070528"/>
    <lineage>
        <taxon>unclassified sequences</taxon>
        <taxon>metagenomes</taxon>
        <taxon>organismal metagenomes</taxon>
    </lineage>
</organism>
<evidence type="ECO:0000313" key="1">
    <source>
        <dbReference type="EMBL" id="QHT79400.1"/>
    </source>
</evidence>
<dbReference type="EMBL" id="MN739949">
    <property type="protein sequence ID" value="QHT79400.1"/>
    <property type="molecule type" value="Genomic_DNA"/>
</dbReference>
<reference evidence="1" key="1">
    <citation type="journal article" date="2020" name="Nature">
        <title>Giant virus diversity and host interactions through global metagenomics.</title>
        <authorList>
            <person name="Schulz F."/>
            <person name="Roux S."/>
            <person name="Paez-Espino D."/>
            <person name="Jungbluth S."/>
            <person name="Walsh D.A."/>
            <person name="Denef V.J."/>
            <person name="McMahon K.D."/>
            <person name="Konstantinidis K.T."/>
            <person name="Eloe-Fadrosh E.A."/>
            <person name="Kyrpides N.C."/>
            <person name="Woyke T."/>
        </authorList>
    </citation>
    <scope>NUCLEOTIDE SEQUENCE</scope>
    <source>
        <strain evidence="1">GVMAG-M-3300023184-101</strain>
    </source>
</reference>
<sequence length="191" mass="22773">MSTTSTPEEDYLSSLDYWITYKTFGRNDENYKEQIDYVKAQQFWGPIKLELLEAYKNKDKSEVVRFLHNLTVMCFYENDDGSYCISLIIKEGDKQNPCYSHSFIDLMYDPNASMKKRIKISEYDGFQYDVYDELMDQHYNDATFDDARIDRELLLSYIKFTGWDALTPEDVSTIFTRLFEFYHESFSAIKF</sequence>
<accession>A0A6C0HGB3</accession>
<proteinExistence type="predicted"/>